<dbReference type="Gene3D" id="3.60.10.10">
    <property type="entry name" value="Endonuclease/exonuclease/phosphatase"/>
    <property type="match status" value="1"/>
</dbReference>
<keyword evidence="2" id="KW-0255">Endonuclease</keyword>
<name>A0A1R4H2M5_9GAMM</name>
<accession>A0A1R4H2M5</accession>
<sequence length="502" mass="57991">MEKIQLLYVKNIISKKKKLAQQTLTFFMRVEHVSYDKQVDVVWRSEGGTWQTLPATYHSKLDENKEYWCAEAIFHLTTEQPLPGNIEFGLRYQALDKDYWDNRDGLNYVSPAGSGVKLADDFQVLNIAVNDRLADGQKFFSVVVAVNNQSVQAQKVTIHWTTNNWQTVYETPCQLKKTYWHDKARSFVKNQNRQGVQIWQSLLNVNQAFRIQYCIACECEGQVLWDNQYGKNYSASHKPLAVMILNLHCYQEDNQDDKFSQIAKAIDDLAVDVVCFQEAAELWNDGAGDWNTNAAKIINDRLDKPYYIYANWSHLGFDKYREGVAILSRYPLPETEARYVSETNDVYSIHSRKVVMAQVQVPYMGLVNIFSAHLSWWEDGFAHQFENLHGWAAEKHDNHVVGTLLCGDFNISPGSQGYQLVMDSNDYGDQFLIANSPDVTQKIFQVNDPYWQHQPVDDYRIDYIFMHKTSVLKVCSGRVLFTDTDYGKVSDHCGYVMTFEPK</sequence>
<organism evidence="2 3">
    <name type="scientific">Crenothrix polyspora</name>
    <dbReference type="NCBI Taxonomy" id="360316"/>
    <lineage>
        <taxon>Bacteria</taxon>
        <taxon>Pseudomonadati</taxon>
        <taxon>Pseudomonadota</taxon>
        <taxon>Gammaproteobacteria</taxon>
        <taxon>Methylococcales</taxon>
        <taxon>Crenotrichaceae</taxon>
        <taxon>Crenothrix</taxon>
    </lineage>
</organism>
<gene>
    <name evidence="2" type="ORF">CRENPOLYSF2_1680010</name>
</gene>
<evidence type="ECO:0000259" key="1">
    <source>
        <dbReference type="PROSITE" id="PS51159"/>
    </source>
</evidence>
<dbReference type="RefSeq" id="WP_087146111.1">
    <property type="nucleotide sequence ID" value="NZ_FUKJ01000077.1"/>
</dbReference>
<dbReference type="Pfam" id="PF03370">
    <property type="entry name" value="CBM_21"/>
    <property type="match status" value="2"/>
</dbReference>
<keyword evidence="2" id="KW-0540">Nuclease</keyword>
<dbReference type="InterPro" id="IPR005036">
    <property type="entry name" value="CBM21_dom"/>
</dbReference>
<dbReference type="SUPFAM" id="SSF56219">
    <property type="entry name" value="DNase I-like"/>
    <property type="match status" value="1"/>
</dbReference>
<dbReference type="OrthoDB" id="9812537at2"/>
<dbReference type="GO" id="GO:0016020">
    <property type="term" value="C:membrane"/>
    <property type="evidence" value="ECO:0007669"/>
    <property type="project" value="GOC"/>
</dbReference>
<dbReference type="AlphaFoldDB" id="A0A1R4H2M5"/>
<dbReference type="PANTHER" id="PTHR14859">
    <property type="entry name" value="CALCOFLUOR WHITE HYPERSENSITIVE PROTEIN PRECURSOR"/>
    <property type="match status" value="1"/>
</dbReference>
<keyword evidence="3" id="KW-1185">Reference proteome</keyword>
<dbReference type="GO" id="GO:0004519">
    <property type="term" value="F:endonuclease activity"/>
    <property type="evidence" value="ECO:0007669"/>
    <property type="project" value="UniProtKB-KW"/>
</dbReference>
<dbReference type="GO" id="GO:0004527">
    <property type="term" value="F:exonuclease activity"/>
    <property type="evidence" value="ECO:0007669"/>
    <property type="project" value="UniProtKB-KW"/>
</dbReference>
<evidence type="ECO:0000313" key="2">
    <source>
        <dbReference type="EMBL" id="SJM90473.1"/>
    </source>
</evidence>
<keyword evidence="2" id="KW-0269">Exonuclease</keyword>
<reference evidence="3" key="1">
    <citation type="submission" date="2017-02" db="EMBL/GenBank/DDBJ databases">
        <authorList>
            <person name="Daims H."/>
        </authorList>
    </citation>
    <scope>NUCLEOTIDE SEQUENCE [LARGE SCALE GENOMIC DNA]</scope>
</reference>
<dbReference type="GO" id="GO:0006506">
    <property type="term" value="P:GPI anchor biosynthetic process"/>
    <property type="evidence" value="ECO:0007669"/>
    <property type="project" value="TreeGrafter"/>
</dbReference>
<dbReference type="InterPro" id="IPR036691">
    <property type="entry name" value="Endo/exonu/phosph_ase_sf"/>
</dbReference>
<dbReference type="Pfam" id="PF03372">
    <property type="entry name" value="Exo_endo_phos"/>
    <property type="match status" value="1"/>
</dbReference>
<proteinExistence type="predicted"/>
<protein>
    <submittedName>
        <fullName evidence="2">Endonuclease/exonuclease/phosphatase</fullName>
    </submittedName>
</protein>
<dbReference type="PANTHER" id="PTHR14859:SF15">
    <property type="entry name" value="ENDONUCLEASE_EXONUCLEASE_PHOSPHATASE DOMAIN-CONTAINING PROTEIN"/>
    <property type="match status" value="1"/>
</dbReference>
<dbReference type="InterPro" id="IPR038175">
    <property type="entry name" value="CBM21_dom_sf"/>
</dbReference>
<dbReference type="InterPro" id="IPR051916">
    <property type="entry name" value="GPI-anchor_lipid_remodeler"/>
</dbReference>
<feature type="domain" description="CBM21" evidence="1">
    <location>
        <begin position="1"/>
        <end position="111"/>
    </location>
</feature>
<dbReference type="EMBL" id="FUKJ01000077">
    <property type="protein sequence ID" value="SJM90473.1"/>
    <property type="molecule type" value="Genomic_DNA"/>
</dbReference>
<evidence type="ECO:0000313" key="3">
    <source>
        <dbReference type="Proteomes" id="UP000195442"/>
    </source>
</evidence>
<keyword evidence="2" id="KW-0378">Hydrolase</keyword>
<dbReference type="Proteomes" id="UP000195442">
    <property type="component" value="Unassembled WGS sequence"/>
</dbReference>
<dbReference type="PROSITE" id="PS51159">
    <property type="entry name" value="CBM21"/>
    <property type="match status" value="1"/>
</dbReference>
<dbReference type="InterPro" id="IPR005135">
    <property type="entry name" value="Endo/exonuclease/phosphatase"/>
</dbReference>
<dbReference type="Gene3D" id="2.60.40.2440">
    <property type="entry name" value="Carbohydrate binding type-21 domain"/>
    <property type="match status" value="2"/>
</dbReference>